<keyword evidence="2" id="KW-1185">Reference proteome</keyword>
<sequence>MFRSSTFLKANLKNVRFNSSLPLSVKLNLPNGISYEQPTGLFINNEWVKPLRGETLEVTSPSTEEVITKVYQGLEDDVDVAVAAAKNAFETTSWATGDPTARVRALLKLADLYEEHAETLASIEVLDNGKCIANARGDVALSANYLRSAAGFADKMHGEFIETGNTHLNYTRKEAIGVVGAIVAWNFPLMLLSWKLGPALAAGNTMVIKSAEATPLSALFVANLIKEAGFPAGVVNFVTGLGPTVGERISTHPDIGKITFTGSTLVGKRIMRNASETVKKVTLELGGKSANIVFPDADIDRAVENIYPSIFYNTGEVCSAGSRLYVHEDIYDGFISRLLEKVKTIKMGNPFDESVVMGAQNSVAQFKKILKYIEIGNAEGAKLLTGGKRHGNKGYFVEPTIFTDVKPNMRIVQEEIFGPVLAVSKFSSTDEVIKAANDSTYGLASGIHTSNINTIAKVSSQLKAGTVFVNTYNDFNPAVPFGGFKQSGFGKEMGKDALDSYIQIKAVRAGIY</sequence>
<accession>A0ACA9YAS9</accession>
<protein>
    <submittedName>
        <fullName evidence="1">Potassium-activated aldehyde dehydrogenase, mitochondrial</fullName>
    </submittedName>
</protein>
<organism evidence="1 2">
    <name type="scientific">[Candida] jaroonii</name>
    <dbReference type="NCBI Taxonomy" id="467808"/>
    <lineage>
        <taxon>Eukaryota</taxon>
        <taxon>Fungi</taxon>
        <taxon>Dikarya</taxon>
        <taxon>Ascomycota</taxon>
        <taxon>Saccharomycotina</taxon>
        <taxon>Pichiomycetes</taxon>
        <taxon>Debaryomycetaceae</taxon>
        <taxon>Yamadazyma</taxon>
    </lineage>
</organism>
<evidence type="ECO:0000313" key="1">
    <source>
        <dbReference type="EMBL" id="CAH6722150.1"/>
    </source>
</evidence>
<comment type="caution">
    <text evidence="1">The sequence shown here is derived from an EMBL/GenBank/DDBJ whole genome shotgun (WGS) entry which is preliminary data.</text>
</comment>
<evidence type="ECO:0000313" key="2">
    <source>
        <dbReference type="Proteomes" id="UP001152531"/>
    </source>
</evidence>
<proteinExistence type="predicted"/>
<name>A0ACA9YAS9_9ASCO</name>
<reference evidence="1" key="1">
    <citation type="submission" date="2022-06" db="EMBL/GenBank/DDBJ databases">
        <authorList>
            <person name="Legras J.-L."/>
            <person name="Devillers H."/>
            <person name="Grondin C."/>
        </authorList>
    </citation>
    <scope>NUCLEOTIDE SEQUENCE</scope>
    <source>
        <strain evidence="1">CLIB 1444</strain>
    </source>
</reference>
<dbReference type="Proteomes" id="UP001152531">
    <property type="component" value="Unassembled WGS sequence"/>
</dbReference>
<dbReference type="EMBL" id="CALSDN010000008">
    <property type="protein sequence ID" value="CAH6722150.1"/>
    <property type="molecule type" value="Genomic_DNA"/>
</dbReference>
<gene>
    <name evidence="1" type="ORF">CLIB1444_08S03004</name>
</gene>